<evidence type="ECO:0000313" key="5">
    <source>
        <dbReference type="Proteomes" id="UP001157109"/>
    </source>
</evidence>
<evidence type="ECO:0000256" key="2">
    <source>
        <dbReference type="ARBA" id="ARBA00022840"/>
    </source>
</evidence>
<evidence type="ECO:0000259" key="3">
    <source>
        <dbReference type="Pfam" id="PF00501"/>
    </source>
</evidence>
<dbReference type="Gene3D" id="3.40.50.12780">
    <property type="entry name" value="N-terminal domain of ligase-like"/>
    <property type="match status" value="1"/>
</dbReference>
<keyword evidence="2" id="KW-0067">ATP-binding</keyword>
<dbReference type="InterPro" id="IPR042099">
    <property type="entry name" value="ANL_N_sf"/>
</dbReference>
<keyword evidence="1" id="KW-0547">Nucleotide-binding</keyword>
<keyword evidence="4" id="KW-0436">Ligase</keyword>
<dbReference type="Pfam" id="PF00501">
    <property type="entry name" value="AMP-binding"/>
    <property type="match status" value="1"/>
</dbReference>
<keyword evidence="5" id="KW-1185">Reference proteome</keyword>
<evidence type="ECO:0000256" key="1">
    <source>
        <dbReference type="ARBA" id="ARBA00022741"/>
    </source>
</evidence>
<feature type="domain" description="AMP-dependent synthetase/ligase" evidence="3">
    <location>
        <begin position="10"/>
        <end position="404"/>
    </location>
</feature>
<dbReference type="PANTHER" id="PTHR43272">
    <property type="entry name" value="LONG-CHAIN-FATTY-ACID--COA LIGASE"/>
    <property type="match status" value="1"/>
</dbReference>
<dbReference type="SUPFAM" id="SSF56801">
    <property type="entry name" value="Acetyl-CoA synthetase-like"/>
    <property type="match status" value="1"/>
</dbReference>
<proteinExistence type="predicted"/>
<dbReference type="PANTHER" id="PTHR43272:SF33">
    <property type="entry name" value="AMP-BINDING DOMAIN-CONTAINING PROTEIN-RELATED"/>
    <property type="match status" value="1"/>
</dbReference>
<dbReference type="InterPro" id="IPR000873">
    <property type="entry name" value="AMP-dep_synth/lig_dom"/>
</dbReference>
<protein>
    <submittedName>
        <fullName evidence="4">Long-chain-fatty-acid--CoA ligase</fullName>
    </submittedName>
</protein>
<dbReference type="EMBL" id="BSUJ01000001">
    <property type="protein sequence ID" value="GMA18914.1"/>
    <property type="molecule type" value="Genomic_DNA"/>
</dbReference>
<gene>
    <name evidence="4" type="ORF">GCM10025862_09350</name>
</gene>
<dbReference type="GO" id="GO:0016874">
    <property type="term" value="F:ligase activity"/>
    <property type="evidence" value="ECO:0007669"/>
    <property type="project" value="UniProtKB-KW"/>
</dbReference>
<comment type="caution">
    <text evidence="4">The sequence shown here is derived from an EMBL/GenBank/DDBJ whole genome shotgun (WGS) entry which is preliminary data.</text>
</comment>
<sequence>MSAHLVQLLFARAEQRPESVALRHQVGGRWVEQTYAEMAAQVRHVAHGLITEGVEPGDAAVIMASNRPEWLVAFYAVLAVGAVAVPLDPHGATEEIGTIFRETEARVAFVSGDAALRHLRILSGRLPSVRLVVSFDQLGQPRRVGGVDGYDELPLTRWLQVPFDLATAAEARRRSEHWSPDDVALLLYAQDSTGYMRGVVQSHRNVQHPIDALIDSFDPGPPVRSLTMLPLSQPIELSTCLLTLTLHGQVTILDGVDRAAAMLEQVRPDILVTSSLVMQQVLTALGLAGSGRAGTPAGLLGRARTLAVDRRQQARLRDRLGGPKRLCLVLGSELAPEVVDFLTTIGMRPFVVWGRPETGFVVTANTPWASSPGSVGRPIARTEVVLDESSQVLVRGPGVMRGYYGRTRETQQALRDGWLHTGQTGRLDDQGFLHLTSRMNDVIVTVRLAYVSPRPLEASVEAGALVAEAVVIGDDRPHLTVLIRPDLAALREALPELAEVPEDALVDDDRVVRLVGDHVRALGVDMPDDRRIRAFRLVAGTLGGPSTTMAGLGMTRRQRAEQDHADLIEEMYAGLEVRRPGP</sequence>
<accession>A0ABQ6HMI0</accession>
<reference evidence="5" key="1">
    <citation type="journal article" date="2019" name="Int. J. Syst. Evol. Microbiol.">
        <title>The Global Catalogue of Microorganisms (GCM) 10K type strain sequencing project: providing services to taxonomists for standard genome sequencing and annotation.</title>
        <authorList>
            <consortium name="The Broad Institute Genomics Platform"/>
            <consortium name="The Broad Institute Genome Sequencing Center for Infectious Disease"/>
            <person name="Wu L."/>
            <person name="Ma J."/>
        </authorList>
    </citation>
    <scope>NUCLEOTIDE SEQUENCE [LARGE SCALE GENOMIC DNA]</scope>
    <source>
        <strain evidence="5">NBRC 105830</strain>
    </source>
</reference>
<organism evidence="4 5">
    <name type="scientific">Arsenicicoccus piscis</name>
    <dbReference type="NCBI Taxonomy" id="673954"/>
    <lineage>
        <taxon>Bacteria</taxon>
        <taxon>Bacillati</taxon>
        <taxon>Actinomycetota</taxon>
        <taxon>Actinomycetes</taxon>
        <taxon>Micrococcales</taxon>
        <taxon>Intrasporangiaceae</taxon>
        <taxon>Arsenicicoccus</taxon>
    </lineage>
</organism>
<dbReference type="RefSeq" id="WP_241442951.1">
    <property type="nucleotide sequence ID" value="NZ_BSUJ01000001.1"/>
</dbReference>
<dbReference type="Proteomes" id="UP001157109">
    <property type="component" value="Unassembled WGS sequence"/>
</dbReference>
<name>A0ABQ6HMI0_9MICO</name>
<evidence type="ECO:0000313" key="4">
    <source>
        <dbReference type="EMBL" id="GMA18914.1"/>
    </source>
</evidence>
<dbReference type="Pfam" id="PF23562">
    <property type="entry name" value="AMP-binding_C_3"/>
    <property type="match status" value="1"/>
</dbReference>